<evidence type="ECO:0000256" key="1">
    <source>
        <dbReference type="SAM" id="MobiDB-lite"/>
    </source>
</evidence>
<gene>
    <name evidence="2" type="ORF">CPB84DRAFT_254255</name>
</gene>
<dbReference type="EMBL" id="JADNYJ010000133">
    <property type="protein sequence ID" value="KAF8881286.1"/>
    <property type="molecule type" value="Genomic_DNA"/>
</dbReference>
<proteinExistence type="predicted"/>
<protein>
    <submittedName>
        <fullName evidence="2">Uncharacterized protein</fullName>
    </submittedName>
</protein>
<feature type="compositionally biased region" description="Polar residues" evidence="1">
    <location>
        <begin position="1"/>
        <end position="26"/>
    </location>
</feature>
<name>A0A9P5TJ33_GYMJU</name>
<feature type="compositionally biased region" description="Polar residues" evidence="1">
    <location>
        <begin position="87"/>
        <end position="108"/>
    </location>
</feature>
<organism evidence="2 3">
    <name type="scientific">Gymnopilus junonius</name>
    <name type="common">Spectacular rustgill mushroom</name>
    <name type="synonym">Gymnopilus spectabilis subsp. junonius</name>
    <dbReference type="NCBI Taxonomy" id="109634"/>
    <lineage>
        <taxon>Eukaryota</taxon>
        <taxon>Fungi</taxon>
        <taxon>Dikarya</taxon>
        <taxon>Basidiomycota</taxon>
        <taxon>Agaricomycotina</taxon>
        <taxon>Agaricomycetes</taxon>
        <taxon>Agaricomycetidae</taxon>
        <taxon>Agaricales</taxon>
        <taxon>Agaricineae</taxon>
        <taxon>Hymenogastraceae</taxon>
        <taxon>Gymnopilus</taxon>
    </lineage>
</organism>
<keyword evidence="3" id="KW-1185">Reference proteome</keyword>
<accession>A0A9P5TJ33</accession>
<dbReference type="AlphaFoldDB" id="A0A9P5TJ33"/>
<feature type="region of interest" description="Disordered" evidence="1">
    <location>
        <begin position="84"/>
        <end position="119"/>
    </location>
</feature>
<sequence length="330" mass="37511">MSNAEQNPQLSTPQRPRGTASLSQAGNDKLKQEELKQDLELDLQNSVKCDFDRLLKYFLSLVMDPDTEEKKELDDLQARIEKMQSDRYYTTTKPKQSNTAGTSTQPNETARREESTDDIGLPDEQKLVAEREEILQKLLERALDNAVTIANDLDVRKPLIKLINCYGESTKENVILRMSPYAIRPLAIYRGSITKSLECGPQTSWTFAFKSMTLAISFPSTKESKLKELNVARMSAYHPKLLSPQSTDVKMSTSEAKYQRLRGCDGARSFHATNLRSIRKMILKDSTVYSTKSSNTRRNLQRNWALIGWKVWILRRKGGGWERAANQGAP</sequence>
<comment type="caution">
    <text evidence="2">The sequence shown here is derived from an EMBL/GenBank/DDBJ whole genome shotgun (WGS) entry which is preliminary data.</text>
</comment>
<reference evidence="2" key="1">
    <citation type="submission" date="2020-11" db="EMBL/GenBank/DDBJ databases">
        <authorList>
            <consortium name="DOE Joint Genome Institute"/>
            <person name="Ahrendt S."/>
            <person name="Riley R."/>
            <person name="Andreopoulos W."/>
            <person name="LaButti K."/>
            <person name="Pangilinan J."/>
            <person name="Ruiz-duenas F.J."/>
            <person name="Barrasa J.M."/>
            <person name="Sanchez-Garcia M."/>
            <person name="Camarero S."/>
            <person name="Miyauchi S."/>
            <person name="Serrano A."/>
            <person name="Linde D."/>
            <person name="Babiker R."/>
            <person name="Drula E."/>
            <person name="Ayuso-Fernandez I."/>
            <person name="Pacheco R."/>
            <person name="Padilla G."/>
            <person name="Ferreira P."/>
            <person name="Barriuso J."/>
            <person name="Kellner H."/>
            <person name="Castanera R."/>
            <person name="Alfaro M."/>
            <person name="Ramirez L."/>
            <person name="Pisabarro A.G."/>
            <person name="Kuo A."/>
            <person name="Tritt A."/>
            <person name="Lipzen A."/>
            <person name="He G."/>
            <person name="Yan M."/>
            <person name="Ng V."/>
            <person name="Cullen D."/>
            <person name="Martin F."/>
            <person name="Rosso M.-N."/>
            <person name="Henrissat B."/>
            <person name="Hibbett D."/>
            <person name="Martinez A.T."/>
            <person name="Grigoriev I.V."/>
        </authorList>
    </citation>
    <scope>NUCLEOTIDE SEQUENCE</scope>
    <source>
        <strain evidence="2">AH 44721</strain>
    </source>
</reference>
<evidence type="ECO:0000313" key="3">
    <source>
        <dbReference type="Proteomes" id="UP000724874"/>
    </source>
</evidence>
<feature type="region of interest" description="Disordered" evidence="1">
    <location>
        <begin position="1"/>
        <end position="29"/>
    </location>
</feature>
<evidence type="ECO:0000313" key="2">
    <source>
        <dbReference type="EMBL" id="KAF8881286.1"/>
    </source>
</evidence>
<dbReference type="Proteomes" id="UP000724874">
    <property type="component" value="Unassembled WGS sequence"/>
</dbReference>